<dbReference type="GO" id="GO:0005634">
    <property type="term" value="C:nucleus"/>
    <property type="evidence" value="ECO:0007669"/>
    <property type="project" value="UniProtKB-SubCell"/>
</dbReference>
<gene>
    <name evidence="11" type="primary">smc3</name>
    <name evidence="11" type="ORF">g.11732</name>
</gene>
<dbReference type="SUPFAM" id="SSF75553">
    <property type="entry name" value="Smc hinge domain"/>
    <property type="match status" value="1"/>
</dbReference>
<evidence type="ECO:0000256" key="3">
    <source>
        <dbReference type="ARBA" id="ARBA00022618"/>
    </source>
</evidence>
<dbReference type="InterPro" id="IPR041741">
    <property type="entry name" value="SMC3_ABC_euk"/>
</dbReference>
<dbReference type="GO" id="GO:0016887">
    <property type="term" value="F:ATP hydrolysis activity"/>
    <property type="evidence" value="ECO:0007669"/>
    <property type="project" value="InterPro"/>
</dbReference>
<dbReference type="PIRSF" id="PIRSF005719">
    <property type="entry name" value="SMC"/>
    <property type="match status" value="1"/>
</dbReference>
<dbReference type="Gene3D" id="1.20.1060.20">
    <property type="match status" value="1"/>
</dbReference>
<evidence type="ECO:0000256" key="9">
    <source>
        <dbReference type="SAM" id="Coils"/>
    </source>
</evidence>
<feature type="coiled-coil region" evidence="9">
    <location>
        <begin position="798"/>
        <end position="922"/>
    </location>
</feature>
<dbReference type="FunFam" id="3.40.50.300:FF:000424">
    <property type="entry name" value="Structural maintenance of chromosomes 3"/>
    <property type="match status" value="1"/>
</dbReference>
<dbReference type="InterPro" id="IPR003395">
    <property type="entry name" value="RecF/RecN/SMC_N"/>
</dbReference>
<dbReference type="AlphaFoldDB" id="A0A6G1S406"/>
<keyword evidence="5 9" id="KW-0175">Coiled coil</keyword>
<keyword evidence="3" id="KW-0132">Cell division</keyword>
<dbReference type="Gene3D" id="3.30.70.1620">
    <property type="match status" value="1"/>
</dbReference>
<protein>
    <recommendedName>
        <fullName evidence="8">Structural maintenance of chromosomes protein</fullName>
    </recommendedName>
</protein>
<dbReference type="EMBL" id="GGYP01000465">
    <property type="protein sequence ID" value="MDE45236.1"/>
    <property type="molecule type" value="Transcribed_RNA"/>
</dbReference>
<accession>A0A6G1S406</accession>
<dbReference type="FunFam" id="3.40.50.300:FF:000370">
    <property type="entry name" value="Structural maintenance of chromosomes 3"/>
    <property type="match status" value="1"/>
</dbReference>
<feature type="domain" description="SMC hinge" evidence="10">
    <location>
        <begin position="532"/>
        <end position="645"/>
    </location>
</feature>
<dbReference type="InterPro" id="IPR010935">
    <property type="entry name" value="SMC_hinge"/>
</dbReference>
<feature type="coiled-coil region" evidence="9">
    <location>
        <begin position="400"/>
        <end position="455"/>
    </location>
</feature>
<evidence type="ECO:0000259" key="10">
    <source>
        <dbReference type="SMART" id="SM00968"/>
    </source>
</evidence>
<evidence type="ECO:0000256" key="1">
    <source>
        <dbReference type="ARBA" id="ARBA00004123"/>
    </source>
</evidence>
<organism evidence="11">
    <name type="scientific">Aceria tosichella</name>
    <name type="common">wheat curl mite</name>
    <dbReference type="NCBI Taxonomy" id="561515"/>
    <lineage>
        <taxon>Eukaryota</taxon>
        <taxon>Metazoa</taxon>
        <taxon>Ecdysozoa</taxon>
        <taxon>Arthropoda</taxon>
        <taxon>Chelicerata</taxon>
        <taxon>Arachnida</taxon>
        <taxon>Acari</taxon>
        <taxon>Acariformes</taxon>
        <taxon>Trombidiformes</taxon>
        <taxon>Prostigmata</taxon>
        <taxon>Eupodina</taxon>
        <taxon>Eriophyoidea</taxon>
        <taxon>Eriophyidae</taxon>
        <taxon>Eriophyinae</taxon>
        <taxon>Aceriini</taxon>
        <taxon>Aceria</taxon>
    </lineage>
</organism>
<dbReference type="SMART" id="SM00968">
    <property type="entry name" value="SMC_hinge"/>
    <property type="match status" value="1"/>
</dbReference>
<dbReference type="CDD" id="cd03272">
    <property type="entry name" value="ABC_SMC3_euk"/>
    <property type="match status" value="1"/>
</dbReference>
<feature type="coiled-coil region" evidence="9">
    <location>
        <begin position="194"/>
        <end position="375"/>
    </location>
</feature>
<dbReference type="GO" id="GO:0051276">
    <property type="term" value="P:chromosome organization"/>
    <property type="evidence" value="ECO:0007669"/>
    <property type="project" value="InterPro"/>
</dbReference>
<evidence type="ECO:0000313" key="11">
    <source>
        <dbReference type="EMBL" id="MDE45236.1"/>
    </source>
</evidence>
<proteinExistence type="inferred from homology"/>
<comment type="subcellular location">
    <subcellularLocation>
        <location evidence="1 8">Nucleus</location>
    </subcellularLocation>
</comment>
<dbReference type="InterPro" id="IPR036277">
    <property type="entry name" value="SMC_hinge_sf"/>
</dbReference>
<comment type="similarity">
    <text evidence="2">Belongs to the SMC family. SMC3 subfamily.</text>
</comment>
<keyword evidence="6 8" id="KW-0539">Nucleus</keyword>
<sequence length="1210" mass="140630">MYIKQLIIQGFKSYRDQIAVEPFSPKHNVIVGRNGSGKSNFFYAIQFVLSDEHSHLSAEERQQLLHEGTPGQRTLSAYVEIVFDNSDNRLPVDEPLVALRRQFGVKKDQYYWCKRITTRSEVMNILETAGFSRSNPYYIVKQGKINQMATAPDNMRLKILKEVAGTKTFDEVKEQSQIQIRDSRERVNKSVECIKSLSEKLATLEGEKEELKECQKYDKMRRAIEFTIYNFELEESRRKQKELEDKRESSASTAERLREQLTKLSEHIKDANREVRDLRTRVGTQREEKENLQQEHANYLKEKTRLELHIKDLVDEVEGDSDSKKRAEAEMAELKTKIAERQAELNKIRPEYEEEKRKEEECARLLQLKEQKRSELYARQGRGSQFTSKAERDAWIQNELKSLKKNIADKKQQITRLKEDLQRDAKRRAELEKKIDELTKELDNNRSSIDNQNKTFYDMKKKKDALQNERSELWRQENSIQQNLSMLNDDLAKKDHTLRSMVGKTLLNGRDSVKKVLQHFKEQGGNAAKIVNGYYGMLIENLDCDKEFYTAVEMTAGNKLFHHVVERDEIGTKILQEMNRMRLPGEVTFMPLNRLQDRRIDYPNTKDAVPMISKVRYEKKVEVVMKFIFGKTLICRSLEVATSIAKGKNLDCITLGGDQVSHKGSLTGGYFDSRRSRLELHKTHATLTKEITEQKSKLEEHLKKLTDVETQINQIVSEMQKSETKNSKNKDTFDKMKADIRLLRDELSTIERSRQPKERSLMSHESSLRSMESSQESFTNEIQQDLTSQLTPADQQQVDILMDEIRKLTQENKEAFSKRMHLEAQKNKLENLLNNNLCRRRDELEAALHEISIEERQQKLESERQELNVTNMRINSLIDKITKLDDSIESNLKKLRDAQGRLEKAKKEEAEISERINDDAKDLEQISSKKSILVKKIEDCMKKIRELGTLPSDAESKYGKMNLKQLYKKLEHCNHELQKYSHVNKKALDQYLEFSERRERLIELIEQDKIDSKSIEDLIRSLEQKKYQAIQTTFQQVSQHFTEVFGRLVSNGRANLVMRTADASEDSQSSSLDSVRRTGPSGIESVVGVGIRVSFTGAAAEMRDMQQLSGGQKSIVALAFIFAIQKCDPAPFYLFDEIDQALDPQYRKSVAEMIHELSNNAQFITTTFRPELLENADKYYGVKFRDRVSHIEVVSKEEAQDFVEDDQAHT</sequence>
<dbReference type="Pfam" id="PF02463">
    <property type="entry name" value="SMC_N"/>
    <property type="match status" value="1"/>
</dbReference>
<name>A0A6G1S406_9ACAR</name>
<dbReference type="GO" id="GO:0051301">
    <property type="term" value="P:cell division"/>
    <property type="evidence" value="ECO:0007669"/>
    <property type="project" value="UniProtKB-KW"/>
</dbReference>
<evidence type="ECO:0000256" key="6">
    <source>
        <dbReference type="ARBA" id="ARBA00023242"/>
    </source>
</evidence>
<evidence type="ECO:0000256" key="4">
    <source>
        <dbReference type="ARBA" id="ARBA00022776"/>
    </source>
</evidence>
<dbReference type="GO" id="GO:0005524">
    <property type="term" value="F:ATP binding"/>
    <property type="evidence" value="ECO:0007669"/>
    <property type="project" value="InterPro"/>
</dbReference>
<dbReference type="FunFam" id="1.20.1060.20:FF:000002">
    <property type="entry name" value="Structural maintenance of chromosomes 3"/>
    <property type="match status" value="1"/>
</dbReference>
<evidence type="ECO:0000256" key="8">
    <source>
        <dbReference type="PIRNR" id="PIRNR005719"/>
    </source>
</evidence>
<feature type="coiled-coil region" evidence="9">
    <location>
        <begin position="684"/>
        <end position="753"/>
    </location>
</feature>
<keyword evidence="4" id="KW-0498">Mitosis</keyword>
<reference evidence="11" key="1">
    <citation type="submission" date="2018-10" db="EMBL/GenBank/DDBJ databases">
        <title>Transcriptome assembly of Aceria tosichella (Wheat curl mite) Type 2.</title>
        <authorList>
            <person name="Scully E.D."/>
            <person name="Geib S.M."/>
            <person name="Palmer N.A."/>
            <person name="Gupta A.K."/>
            <person name="Sarath G."/>
            <person name="Tatineni S."/>
        </authorList>
    </citation>
    <scope>NUCLEOTIDE SEQUENCE</scope>
    <source>
        <strain evidence="11">LincolnNE</strain>
    </source>
</reference>
<evidence type="ECO:0000256" key="5">
    <source>
        <dbReference type="ARBA" id="ARBA00023054"/>
    </source>
</evidence>
<dbReference type="InterPro" id="IPR027417">
    <property type="entry name" value="P-loop_NTPase"/>
</dbReference>
<dbReference type="SUPFAM" id="SSF52540">
    <property type="entry name" value="P-loop containing nucleoside triphosphate hydrolases"/>
    <property type="match status" value="2"/>
</dbReference>
<dbReference type="Gene3D" id="3.40.50.300">
    <property type="entry name" value="P-loop containing nucleotide triphosphate hydrolases"/>
    <property type="match status" value="2"/>
</dbReference>
<dbReference type="InterPro" id="IPR024704">
    <property type="entry name" value="SMC"/>
</dbReference>
<dbReference type="Pfam" id="PF06470">
    <property type="entry name" value="SMC_hinge"/>
    <property type="match status" value="1"/>
</dbReference>
<keyword evidence="7" id="KW-0131">Cell cycle</keyword>
<dbReference type="GO" id="GO:0005694">
    <property type="term" value="C:chromosome"/>
    <property type="evidence" value="ECO:0007669"/>
    <property type="project" value="InterPro"/>
</dbReference>
<evidence type="ECO:0000256" key="7">
    <source>
        <dbReference type="ARBA" id="ARBA00023306"/>
    </source>
</evidence>
<evidence type="ECO:0000256" key="2">
    <source>
        <dbReference type="ARBA" id="ARBA00005917"/>
    </source>
</evidence>
<dbReference type="PANTHER" id="PTHR43977">
    <property type="entry name" value="STRUCTURAL MAINTENANCE OF CHROMOSOMES PROTEIN 3"/>
    <property type="match status" value="1"/>
</dbReference>